<comment type="subcellular location">
    <subcellularLocation>
        <location evidence="2">Membrane</location>
    </subcellularLocation>
</comment>
<evidence type="ECO:0000256" key="1">
    <source>
        <dbReference type="ARBA" id="ARBA00001971"/>
    </source>
</evidence>
<feature type="transmembrane region" description="Helical" evidence="14">
    <location>
        <begin position="226"/>
        <end position="246"/>
    </location>
</feature>
<keyword evidence="6 14" id="KW-0812">Transmembrane</keyword>
<evidence type="ECO:0000256" key="7">
    <source>
        <dbReference type="ARBA" id="ARBA00022723"/>
    </source>
</evidence>
<dbReference type="Gene3D" id="1.10.630.10">
    <property type="entry name" value="Cytochrome P450"/>
    <property type="match status" value="1"/>
</dbReference>
<keyword evidence="8 14" id="KW-1133">Transmembrane helix</keyword>
<keyword evidence="16" id="KW-1185">Reference proteome</keyword>
<dbReference type="InterPro" id="IPR001128">
    <property type="entry name" value="Cyt_P450"/>
</dbReference>
<comment type="similarity">
    <text evidence="4 13">Belongs to the cytochrome P450 family.</text>
</comment>
<dbReference type="InterPro" id="IPR036396">
    <property type="entry name" value="Cyt_P450_sf"/>
</dbReference>
<dbReference type="SUPFAM" id="SSF48264">
    <property type="entry name" value="Cytochrome P450"/>
    <property type="match status" value="1"/>
</dbReference>
<evidence type="ECO:0000313" key="15">
    <source>
        <dbReference type="EMBL" id="KAK7438898.1"/>
    </source>
</evidence>
<dbReference type="PANTHER" id="PTHR24305:SF166">
    <property type="entry name" value="CYTOCHROME P450 12A4, MITOCHONDRIAL-RELATED"/>
    <property type="match status" value="1"/>
</dbReference>
<dbReference type="PANTHER" id="PTHR24305">
    <property type="entry name" value="CYTOCHROME P450"/>
    <property type="match status" value="1"/>
</dbReference>
<keyword evidence="12 14" id="KW-0472">Membrane</keyword>
<comment type="cofactor">
    <cofactor evidence="1">
        <name>heme</name>
        <dbReference type="ChEBI" id="CHEBI:30413"/>
    </cofactor>
</comment>
<comment type="pathway">
    <text evidence="3">Secondary metabolite biosynthesis; terpenoid biosynthesis.</text>
</comment>
<evidence type="ECO:0000256" key="13">
    <source>
        <dbReference type="RuleBase" id="RU000461"/>
    </source>
</evidence>
<evidence type="ECO:0000256" key="5">
    <source>
        <dbReference type="ARBA" id="ARBA00022617"/>
    </source>
</evidence>
<evidence type="ECO:0000256" key="10">
    <source>
        <dbReference type="ARBA" id="ARBA00023004"/>
    </source>
</evidence>
<keyword evidence="10 13" id="KW-0408">Iron</keyword>
<evidence type="ECO:0000256" key="4">
    <source>
        <dbReference type="ARBA" id="ARBA00010617"/>
    </source>
</evidence>
<dbReference type="PROSITE" id="PS00086">
    <property type="entry name" value="CYTOCHROME_P450"/>
    <property type="match status" value="1"/>
</dbReference>
<name>A0ABR1IR03_9AGAR</name>
<dbReference type="Pfam" id="PF00067">
    <property type="entry name" value="p450"/>
    <property type="match status" value="1"/>
</dbReference>
<proteinExistence type="inferred from homology"/>
<dbReference type="Proteomes" id="UP001498398">
    <property type="component" value="Unassembled WGS sequence"/>
</dbReference>
<dbReference type="PRINTS" id="PR00463">
    <property type="entry name" value="EP450I"/>
</dbReference>
<protein>
    <recommendedName>
        <fullName evidence="17">Cytochrome P450</fullName>
    </recommendedName>
</protein>
<organism evidence="15 16">
    <name type="scientific">Marasmiellus scandens</name>
    <dbReference type="NCBI Taxonomy" id="2682957"/>
    <lineage>
        <taxon>Eukaryota</taxon>
        <taxon>Fungi</taxon>
        <taxon>Dikarya</taxon>
        <taxon>Basidiomycota</taxon>
        <taxon>Agaricomycotina</taxon>
        <taxon>Agaricomycetes</taxon>
        <taxon>Agaricomycetidae</taxon>
        <taxon>Agaricales</taxon>
        <taxon>Marasmiineae</taxon>
        <taxon>Omphalotaceae</taxon>
        <taxon>Marasmiellus</taxon>
    </lineage>
</organism>
<evidence type="ECO:0000256" key="2">
    <source>
        <dbReference type="ARBA" id="ARBA00004370"/>
    </source>
</evidence>
<keyword evidence="5 13" id="KW-0349">Heme</keyword>
<reference evidence="15 16" key="1">
    <citation type="submission" date="2024-01" db="EMBL/GenBank/DDBJ databases">
        <title>A draft genome for the cacao thread blight pathogen Marasmiellus scandens.</title>
        <authorList>
            <person name="Baruah I.K."/>
            <person name="Leung J."/>
            <person name="Bukari Y."/>
            <person name="Amoako-Attah I."/>
            <person name="Meinhardt L.W."/>
            <person name="Bailey B.A."/>
            <person name="Cohen S.P."/>
        </authorList>
    </citation>
    <scope>NUCLEOTIDE SEQUENCE [LARGE SCALE GENOMIC DNA]</scope>
    <source>
        <strain evidence="15 16">GH-19</strain>
    </source>
</reference>
<dbReference type="PRINTS" id="PR00385">
    <property type="entry name" value="P450"/>
</dbReference>
<evidence type="ECO:0000256" key="12">
    <source>
        <dbReference type="ARBA" id="ARBA00023136"/>
    </source>
</evidence>
<dbReference type="InterPro" id="IPR017972">
    <property type="entry name" value="Cyt_P450_CS"/>
</dbReference>
<sequence>MDTLVLRVAAYTAPALLILILSRKRSKTILSKIPGPPPQSFLLGNQGQYERSPVGEFEAQCTKRYGATFKFTGGWGEEVLMTSDPKALQFILKTSAYSFSKLELALERNRSFIGNSILGSEREVHQRFRKVMLPAFGLPEVTGLVPIFRESVSRVAIKFQGDINKSQSSSIEINAHAWLSRATLDAIGEAVFSHKFGAVEGLNTPLTLVFNNLILDIIGFPSNFTLIMINLLMILPLMFSRLFLFIPTKSNKRMIENLRVSSSVAKEILAEKEAMLDTEIDSKSLISLFLRSNRSENPRTRLTEDEIVGQMNAMMFAGHETTSTALAYVLWELAKNREIQCRARAEIERYYQEARDHEETNIPVTQFGKMAYLNAVIKESLRMNPPLVVLMRYAYRDVVVPLSQPITIGNTRISEIPLKQNTRVMIPITQNPDIWGSDADVFNPDRWLADTKRERNFGVYSNLGTFSDGIHACIGWRIAVYEMQTMLIELLAKFEFEETEDTKNVQRVFSGINVPLVKGNNSQTNIPLKVSLVDVSNGLWAECKKLHTVGDLE</sequence>
<evidence type="ECO:0000313" key="16">
    <source>
        <dbReference type="Proteomes" id="UP001498398"/>
    </source>
</evidence>
<gene>
    <name evidence="15" type="ORF">VKT23_017825</name>
</gene>
<evidence type="ECO:0000256" key="6">
    <source>
        <dbReference type="ARBA" id="ARBA00022692"/>
    </source>
</evidence>
<evidence type="ECO:0000256" key="11">
    <source>
        <dbReference type="ARBA" id="ARBA00023033"/>
    </source>
</evidence>
<evidence type="ECO:0000256" key="8">
    <source>
        <dbReference type="ARBA" id="ARBA00022989"/>
    </source>
</evidence>
<comment type="caution">
    <text evidence="15">The sequence shown here is derived from an EMBL/GenBank/DDBJ whole genome shotgun (WGS) entry which is preliminary data.</text>
</comment>
<keyword evidence="7 13" id="KW-0479">Metal-binding</keyword>
<evidence type="ECO:0000256" key="9">
    <source>
        <dbReference type="ARBA" id="ARBA00023002"/>
    </source>
</evidence>
<evidence type="ECO:0008006" key="17">
    <source>
        <dbReference type="Google" id="ProtNLM"/>
    </source>
</evidence>
<dbReference type="InterPro" id="IPR050121">
    <property type="entry name" value="Cytochrome_P450_monoxygenase"/>
</dbReference>
<keyword evidence="9 13" id="KW-0560">Oxidoreductase</keyword>
<evidence type="ECO:0000256" key="14">
    <source>
        <dbReference type="SAM" id="Phobius"/>
    </source>
</evidence>
<accession>A0ABR1IR03</accession>
<feature type="transmembrane region" description="Helical" evidence="14">
    <location>
        <begin position="6"/>
        <end position="22"/>
    </location>
</feature>
<dbReference type="EMBL" id="JBANRG010000076">
    <property type="protein sequence ID" value="KAK7438898.1"/>
    <property type="molecule type" value="Genomic_DNA"/>
</dbReference>
<dbReference type="InterPro" id="IPR002401">
    <property type="entry name" value="Cyt_P450_E_grp-I"/>
</dbReference>
<evidence type="ECO:0000256" key="3">
    <source>
        <dbReference type="ARBA" id="ARBA00004721"/>
    </source>
</evidence>
<keyword evidence="11 13" id="KW-0503">Monooxygenase</keyword>